<dbReference type="Gene3D" id="2.60.40.60">
    <property type="entry name" value="Cadherins"/>
    <property type="match status" value="2"/>
</dbReference>
<evidence type="ECO:0000256" key="1">
    <source>
        <dbReference type="ARBA" id="ARBA00004167"/>
    </source>
</evidence>
<evidence type="ECO:0000256" key="3">
    <source>
        <dbReference type="ARBA" id="ARBA00022729"/>
    </source>
</evidence>
<evidence type="ECO:0000259" key="9">
    <source>
        <dbReference type="PROSITE" id="PS50093"/>
    </source>
</evidence>
<dbReference type="GO" id="GO:0016477">
    <property type="term" value="P:cell migration"/>
    <property type="evidence" value="ECO:0007669"/>
    <property type="project" value="TreeGrafter"/>
</dbReference>
<dbReference type="InterPro" id="IPR011889">
    <property type="entry name" value="Liste_lipo_26"/>
</dbReference>
<dbReference type="Gene3D" id="2.60.40.10">
    <property type="entry name" value="Immunoglobulins"/>
    <property type="match status" value="1"/>
</dbReference>
<dbReference type="STRING" id="570519.SAMN04488116_3473"/>
<evidence type="ECO:0000256" key="6">
    <source>
        <dbReference type="ARBA" id="ARBA00022989"/>
    </source>
</evidence>
<dbReference type="EMBL" id="FQWL01000010">
    <property type="protein sequence ID" value="SHH07955.1"/>
    <property type="molecule type" value="Genomic_DNA"/>
</dbReference>
<dbReference type="InterPro" id="IPR035986">
    <property type="entry name" value="PKD_dom_sf"/>
</dbReference>
<reference evidence="12" key="1">
    <citation type="submission" date="2016-11" db="EMBL/GenBank/DDBJ databases">
        <authorList>
            <person name="Varghese N."/>
            <person name="Submissions S."/>
        </authorList>
    </citation>
    <scope>NUCLEOTIDE SEQUENCE [LARGE SCALE GENOMIC DNA]</scope>
    <source>
        <strain evidence="12">DSM 22638</strain>
    </source>
</reference>
<sequence length="515" mass="56433">MKLKALFTLVFCAIISFSCEEDPVQENRPPTLEDQTFTVSEKTSPVDEIGTLKVVDPDGDPISFSIETNDNDFFVMTNRGTISLANGKRFDFEMAESHNIMVSASDGTASDNATVTIRVIGTDLAPIVNSNAFTVMEDISTTDIIGTVEAEDPEGEELAFSIADQNPLFQINNNGELSLAEDQNLDYETSEFHKVNIEVSDGTNTTQKQITINVQNVIDPPYALEKSSFVVTFKTTLANEEVGFGADENLPNDYILDWGDGTIEKIDKGSPQSHVYEKPGTYKVAINGQFSRIIMDNHPSATKLMSIENWGAVEWKNFRTAFKGCSNLTYNATDAPNLSTVTDLAYMFRDASSFNGDVSNWDVSKVTNMEQMFYGASSFNSDLSSWELKNVLYINSMFQNATSFNGDVTSWNVSKVKSMANTFNGADSFDQNLGGWNITAVTNISGMLSNSKLSVENYSNTLIGWEGQEGTPTGITLGAHGLEYCGFDAVIARNTLTDIDGLDWVIQGDEGCPQP</sequence>
<dbReference type="GO" id="GO:0005509">
    <property type="term" value="F:calcium ion binding"/>
    <property type="evidence" value="ECO:0007669"/>
    <property type="project" value="InterPro"/>
</dbReference>
<dbReference type="PANTHER" id="PTHR24027">
    <property type="entry name" value="CADHERIN-23"/>
    <property type="match status" value="1"/>
</dbReference>
<keyword evidence="2" id="KW-0812">Transmembrane</keyword>
<dbReference type="GO" id="GO:0034332">
    <property type="term" value="P:adherens junction organization"/>
    <property type="evidence" value="ECO:0007669"/>
    <property type="project" value="TreeGrafter"/>
</dbReference>
<dbReference type="GO" id="GO:0016339">
    <property type="term" value="P:calcium-dependent cell-cell adhesion via plasma membrane cell adhesion molecules"/>
    <property type="evidence" value="ECO:0007669"/>
    <property type="project" value="TreeGrafter"/>
</dbReference>
<dbReference type="SMART" id="SM00112">
    <property type="entry name" value="CA"/>
    <property type="match status" value="2"/>
</dbReference>
<dbReference type="PROSITE" id="PS51257">
    <property type="entry name" value="PROKAR_LIPOPROTEIN"/>
    <property type="match status" value="1"/>
</dbReference>
<dbReference type="GO" id="GO:0045296">
    <property type="term" value="F:cadherin binding"/>
    <property type="evidence" value="ECO:0007669"/>
    <property type="project" value="TreeGrafter"/>
</dbReference>
<dbReference type="InterPro" id="IPR002126">
    <property type="entry name" value="Cadherin-like_dom"/>
</dbReference>
<comment type="subcellular location">
    <subcellularLocation>
        <location evidence="1">Membrane</location>
        <topology evidence="1">Single-pass membrane protein</topology>
    </subcellularLocation>
</comment>
<evidence type="ECO:0000256" key="8">
    <source>
        <dbReference type="SAM" id="SignalP"/>
    </source>
</evidence>
<dbReference type="PROSITE" id="PS50268">
    <property type="entry name" value="CADHERIN_2"/>
    <property type="match status" value="2"/>
</dbReference>
<dbReference type="InterPro" id="IPR015919">
    <property type="entry name" value="Cadherin-like_sf"/>
</dbReference>
<keyword evidence="7" id="KW-0472">Membrane</keyword>
<evidence type="ECO:0000259" key="10">
    <source>
        <dbReference type="PROSITE" id="PS50268"/>
    </source>
</evidence>
<name>A0A1M5Q1F0_9FLAO</name>
<dbReference type="RefSeq" id="WP_073181965.1">
    <property type="nucleotide sequence ID" value="NZ_FQWL01000010.1"/>
</dbReference>
<dbReference type="PROSITE" id="PS50093">
    <property type="entry name" value="PKD"/>
    <property type="match status" value="1"/>
</dbReference>
<dbReference type="Proteomes" id="UP000184532">
    <property type="component" value="Unassembled WGS sequence"/>
</dbReference>
<protein>
    <submittedName>
        <fullName evidence="11">Surface protein</fullName>
    </submittedName>
</protein>
<dbReference type="OrthoDB" id="9813840at2"/>
<dbReference type="InterPro" id="IPR039808">
    <property type="entry name" value="Cadherin"/>
</dbReference>
<gene>
    <name evidence="11" type="ORF">SAMN04488116_3473</name>
</gene>
<keyword evidence="5" id="KW-0106">Calcium</keyword>
<feature type="domain" description="Cadherin" evidence="10">
    <location>
        <begin position="127"/>
        <end position="222"/>
    </location>
</feature>
<organism evidence="11 12">
    <name type="scientific">Flagellimonas flava</name>
    <dbReference type="NCBI Taxonomy" id="570519"/>
    <lineage>
        <taxon>Bacteria</taxon>
        <taxon>Pseudomonadati</taxon>
        <taxon>Bacteroidota</taxon>
        <taxon>Flavobacteriia</taxon>
        <taxon>Flavobacteriales</taxon>
        <taxon>Flavobacteriaceae</taxon>
        <taxon>Flagellimonas</taxon>
    </lineage>
</organism>
<evidence type="ECO:0000313" key="12">
    <source>
        <dbReference type="Proteomes" id="UP000184532"/>
    </source>
</evidence>
<dbReference type="GO" id="GO:0016342">
    <property type="term" value="C:catenin complex"/>
    <property type="evidence" value="ECO:0007669"/>
    <property type="project" value="TreeGrafter"/>
</dbReference>
<evidence type="ECO:0000256" key="5">
    <source>
        <dbReference type="ARBA" id="ARBA00022837"/>
    </source>
</evidence>
<dbReference type="InterPro" id="IPR013783">
    <property type="entry name" value="Ig-like_fold"/>
</dbReference>
<dbReference type="PANTHER" id="PTHR24027:SF422">
    <property type="entry name" value="CADHERIN DOMAIN-CONTAINING PROTEIN"/>
    <property type="match status" value="1"/>
</dbReference>
<dbReference type="InterPro" id="IPR000601">
    <property type="entry name" value="PKD_dom"/>
</dbReference>
<keyword evidence="12" id="KW-1185">Reference proteome</keyword>
<dbReference type="GO" id="GO:0007043">
    <property type="term" value="P:cell-cell junction assembly"/>
    <property type="evidence" value="ECO:0007669"/>
    <property type="project" value="TreeGrafter"/>
</dbReference>
<accession>A0A1M5Q1F0</accession>
<dbReference type="InterPro" id="IPR005046">
    <property type="entry name" value="DUF285"/>
</dbReference>
<proteinExistence type="predicted"/>
<dbReference type="SUPFAM" id="SSF49313">
    <property type="entry name" value="Cadherin-like"/>
    <property type="match status" value="2"/>
</dbReference>
<dbReference type="GO" id="GO:0044331">
    <property type="term" value="P:cell-cell adhesion mediated by cadherin"/>
    <property type="evidence" value="ECO:0007669"/>
    <property type="project" value="TreeGrafter"/>
</dbReference>
<feature type="domain" description="PKD" evidence="9">
    <location>
        <begin position="251"/>
        <end position="287"/>
    </location>
</feature>
<evidence type="ECO:0000256" key="4">
    <source>
        <dbReference type="ARBA" id="ARBA00022737"/>
    </source>
</evidence>
<keyword evidence="4" id="KW-0677">Repeat</keyword>
<dbReference type="CDD" id="cd11304">
    <property type="entry name" value="Cadherin_repeat"/>
    <property type="match status" value="2"/>
</dbReference>
<feature type="signal peptide" evidence="8">
    <location>
        <begin position="1"/>
        <end position="20"/>
    </location>
</feature>
<evidence type="ECO:0000313" key="11">
    <source>
        <dbReference type="EMBL" id="SHH07955.1"/>
    </source>
</evidence>
<dbReference type="SUPFAM" id="SSF49299">
    <property type="entry name" value="PKD domain"/>
    <property type="match status" value="1"/>
</dbReference>
<dbReference type="Pfam" id="PF17803">
    <property type="entry name" value="Cadherin_4"/>
    <property type="match status" value="1"/>
</dbReference>
<evidence type="ECO:0000256" key="2">
    <source>
        <dbReference type="ARBA" id="ARBA00022692"/>
    </source>
</evidence>
<dbReference type="Pfam" id="PF03382">
    <property type="entry name" value="DUF285"/>
    <property type="match status" value="1"/>
</dbReference>
<dbReference type="GO" id="GO:0007156">
    <property type="term" value="P:homophilic cell adhesion via plasma membrane adhesion molecules"/>
    <property type="evidence" value="ECO:0007669"/>
    <property type="project" value="InterPro"/>
</dbReference>
<keyword evidence="3 8" id="KW-0732">Signal</keyword>
<feature type="domain" description="Cadherin" evidence="10">
    <location>
        <begin position="31"/>
        <end position="128"/>
    </location>
</feature>
<evidence type="ECO:0000256" key="7">
    <source>
        <dbReference type="ARBA" id="ARBA00023136"/>
    </source>
</evidence>
<dbReference type="InterPro" id="IPR040853">
    <property type="entry name" value="RapA2_cadherin-like"/>
</dbReference>
<dbReference type="GO" id="GO:0008013">
    <property type="term" value="F:beta-catenin binding"/>
    <property type="evidence" value="ECO:0007669"/>
    <property type="project" value="TreeGrafter"/>
</dbReference>
<dbReference type="AlphaFoldDB" id="A0A1M5Q1F0"/>
<dbReference type="NCBIfam" id="TIGR02167">
    <property type="entry name" value="Liste_lipo_26"/>
    <property type="match status" value="2"/>
</dbReference>
<feature type="chain" id="PRO_5013359361" evidence="8">
    <location>
        <begin position="21"/>
        <end position="515"/>
    </location>
</feature>
<dbReference type="GO" id="GO:0000902">
    <property type="term" value="P:cell morphogenesis"/>
    <property type="evidence" value="ECO:0007669"/>
    <property type="project" value="TreeGrafter"/>
</dbReference>
<dbReference type="GO" id="GO:0005912">
    <property type="term" value="C:adherens junction"/>
    <property type="evidence" value="ECO:0007669"/>
    <property type="project" value="TreeGrafter"/>
</dbReference>
<keyword evidence="6" id="KW-1133">Transmembrane helix</keyword>